<dbReference type="OrthoDB" id="2306834at2"/>
<feature type="region of interest" description="Disordered" evidence="1">
    <location>
        <begin position="381"/>
        <end position="400"/>
    </location>
</feature>
<dbReference type="Proteomes" id="UP000051248">
    <property type="component" value="Unassembled WGS sequence"/>
</dbReference>
<gene>
    <name evidence="2" type="ORF">FD03_GL001450</name>
</gene>
<accession>A0A0R1K640</accession>
<dbReference type="EMBL" id="AZDZ01000019">
    <property type="protein sequence ID" value="KRK79087.1"/>
    <property type="molecule type" value="Genomic_DNA"/>
</dbReference>
<evidence type="ECO:0000256" key="1">
    <source>
        <dbReference type="SAM" id="MobiDB-lite"/>
    </source>
</evidence>
<reference evidence="2 3" key="1">
    <citation type="journal article" date="2015" name="Genome Announc.">
        <title>Expanding the biotechnology potential of lactobacilli through comparative genomics of 213 strains and associated genera.</title>
        <authorList>
            <person name="Sun Z."/>
            <person name="Harris H.M."/>
            <person name="McCann A."/>
            <person name="Guo C."/>
            <person name="Argimon S."/>
            <person name="Zhang W."/>
            <person name="Yang X."/>
            <person name="Jeffery I.B."/>
            <person name="Cooney J.C."/>
            <person name="Kagawa T.F."/>
            <person name="Liu W."/>
            <person name="Song Y."/>
            <person name="Salvetti E."/>
            <person name="Wrobel A."/>
            <person name="Rasinkangas P."/>
            <person name="Parkhill J."/>
            <person name="Rea M.C."/>
            <person name="O'Sullivan O."/>
            <person name="Ritari J."/>
            <person name="Douillard F.P."/>
            <person name="Paul Ross R."/>
            <person name="Yang R."/>
            <person name="Briner A.E."/>
            <person name="Felis G.E."/>
            <person name="de Vos W.M."/>
            <person name="Barrangou R."/>
            <person name="Klaenhammer T.R."/>
            <person name="Caufield P.W."/>
            <person name="Cui Y."/>
            <person name="Zhang H."/>
            <person name="O'Toole P.W."/>
        </authorList>
    </citation>
    <scope>NUCLEOTIDE SEQUENCE [LARGE SCALE GENOMIC DNA]</scope>
    <source>
        <strain evidence="2 3">DSM 19682</strain>
    </source>
</reference>
<evidence type="ECO:0000313" key="3">
    <source>
        <dbReference type="Proteomes" id="UP000051248"/>
    </source>
</evidence>
<keyword evidence="3" id="KW-1185">Reference proteome</keyword>
<evidence type="ECO:0000313" key="2">
    <source>
        <dbReference type="EMBL" id="KRK79087.1"/>
    </source>
</evidence>
<dbReference type="AlphaFoldDB" id="A0A0R1K640"/>
<organism evidence="2 3">
    <name type="scientific">Companilactobacillus nodensis DSM 19682 = JCM 14932 = NBRC 107160</name>
    <dbReference type="NCBI Taxonomy" id="1423775"/>
    <lineage>
        <taxon>Bacteria</taxon>
        <taxon>Bacillati</taxon>
        <taxon>Bacillota</taxon>
        <taxon>Bacilli</taxon>
        <taxon>Lactobacillales</taxon>
        <taxon>Lactobacillaceae</taxon>
        <taxon>Companilactobacillus</taxon>
    </lineage>
</organism>
<protein>
    <recommendedName>
        <fullName evidence="4">Extracellular protein</fullName>
    </recommendedName>
</protein>
<comment type="caution">
    <text evidence="2">The sequence shown here is derived from an EMBL/GenBank/DDBJ whole genome shotgun (WGS) entry which is preliminary data.</text>
</comment>
<sequence length="1002" mass="108381">MKNNKGIVSVIIFAVVFFIVLLGLNTTRVAASDWYYTDDQVMSVAPEGINIGSLSSVINPDGLFVAGKCSKDVAPVIENGRVVKLGTEGNPDYTEAIWSNNTDNYLDINQKQTISMWIYMGSTTSASQGLVFVLQNGGSDVGVTDSKGNLVGGETIGVWGDDKSANRLSTKAVASTAIQNSWALEFDTMQNGEDTAGAGGPGNAFDDYQVNWVPQRRVGPKHIAWGYPGDPATYFQYGSLLSKYYYLQNHQDPEESEIRGNKNQKLAWHHVLIKYTPPTDGTNNATLQYKVNDKNLNGITYTDPKTTPVGQEQISKKINLNLDEFHMTDTDKLRFGFVTSSANENAFSGANTRVVFESIPGLVQADTNAYLTDKNNSSKVIETDTDKTSNSTPSMFANDTDQGLVSKDKVHPNDDLTFKYLVNYKSGRVNIDNANVTISLPDNVKFTTDPTKKLGVVKYSDGSTQDIYGQTPVASTDSDGNPVNSISFKLDKDLDIDSPLASIELYGQAADIATGGKSLHVGASHAQVQSDQFIADLVTKEFDIVAPADTLKITKTSTDPSTSYLGQTATLTADMEFGSKQPINNDDMNIHYAIDGTDQPVLKDTLSNNGSFSIDLKGLKSGKHTIDVYVVDPNYVSSDGVSDTITSNRLTYTVNVDEKKLQIASDSDSTVTAVGNDDVGIDGTHSYNDNSSFKNETLTLHTVINGTEKTQQLSGTDDITSGKFTSNIKTSDLNIGDNPVKIYMTDSNKLKSNELDFNVKVPNTTLKLTPDLTDITALYTESATLGGTISYSDDAIFKNSDITLNISVDGGASYTYALTGDDSATINKFNYKKSGADLGVGDHTIKVTATDGYGRSSDPVTYNVKIINKSLKLDSDKGYSFKSINTSPETRVLPRSGAWDLKVESINSKWALSAQCTELKDTANQRDLAGGLIYMNKNGAIQSLEDSQVLLASDKTISQTKEVTDIAGQWSKDNGILLKVMPSPLAGNYTGTISWSLTDSVQ</sequence>
<dbReference type="RefSeq" id="WP_025024632.1">
    <property type="nucleotide sequence ID" value="NZ_AZDZ01000019.1"/>
</dbReference>
<dbReference type="STRING" id="1423775.FD03_GL001450"/>
<dbReference type="PATRIC" id="fig|1423775.4.peg.1478"/>
<name>A0A0R1K640_9LACO</name>
<evidence type="ECO:0008006" key="4">
    <source>
        <dbReference type="Google" id="ProtNLM"/>
    </source>
</evidence>
<feature type="compositionally biased region" description="Polar residues" evidence="1">
    <location>
        <begin position="388"/>
        <end position="400"/>
    </location>
</feature>
<proteinExistence type="predicted"/>